<keyword evidence="2" id="KW-0472">Membrane</keyword>
<name>A0AAU8N502_9ACTO</name>
<dbReference type="InterPro" id="IPR036457">
    <property type="entry name" value="PPM-type-like_dom_sf"/>
</dbReference>
<dbReference type="EMBL" id="CP159989">
    <property type="protein sequence ID" value="XCP82467.1"/>
    <property type="molecule type" value="Genomic_DNA"/>
</dbReference>
<proteinExistence type="predicted"/>
<protein>
    <submittedName>
        <fullName evidence="4">PP2C family serine/threonine-protein phosphatase</fullName>
    </submittedName>
</protein>
<dbReference type="SUPFAM" id="SSF81606">
    <property type="entry name" value="PP2C-like"/>
    <property type="match status" value="1"/>
</dbReference>
<keyword evidence="2" id="KW-1133">Transmembrane helix</keyword>
<organism evidence="4">
    <name type="scientific">Actinomyces timonensis</name>
    <dbReference type="NCBI Taxonomy" id="1288391"/>
    <lineage>
        <taxon>Bacteria</taxon>
        <taxon>Bacillati</taxon>
        <taxon>Actinomycetota</taxon>
        <taxon>Actinomycetes</taxon>
        <taxon>Actinomycetales</taxon>
        <taxon>Actinomycetaceae</taxon>
        <taxon>Actinomyces</taxon>
    </lineage>
</organism>
<feature type="compositionally biased region" description="Low complexity" evidence="1">
    <location>
        <begin position="455"/>
        <end position="469"/>
    </location>
</feature>
<dbReference type="Pfam" id="PF13672">
    <property type="entry name" value="PP2C_2"/>
    <property type="match status" value="1"/>
</dbReference>
<feature type="compositionally biased region" description="Low complexity" evidence="1">
    <location>
        <begin position="289"/>
        <end position="315"/>
    </location>
</feature>
<evidence type="ECO:0000313" key="4">
    <source>
        <dbReference type="EMBL" id="XCP82467.1"/>
    </source>
</evidence>
<dbReference type="SMART" id="SM00331">
    <property type="entry name" value="PP2C_SIG"/>
    <property type="match status" value="1"/>
</dbReference>
<evidence type="ECO:0000256" key="1">
    <source>
        <dbReference type="SAM" id="MobiDB-lite"/>
    </source>
</evidence>
<dbReference type="RefSeq" id="WP_366180707.1">
    <property type="nucleotide sequence ID" value="NZ_CP159989.1"/>
</dbReference>
<feature type="transmembrane region" description="Helical" evidence="2">
    <location>
        <begin position="352"/>
        <end position="372"/>
    </location>
</feature>
<dbReference type="Gene3D" id="3.60.40.10">
    <property type="entry name" value="PPM-type phosphatase domain"/>
    <property type="match status" value="1"/>
</dbReference>
<dbReference type="PANTHER" id="PTHR47992">
    <property type="entry name" value="PROTEIN PHOSPHATASE"/>
    <property type="match status" value="1"/>
</dbReference>
<reference evidence="4" key="1">
    <citation type="submission" date="2024-05" db="EMBL/GenBank/DDBJ databases">
        <title>Draft genome assemblies of 36 bacteria isolated from hibernating arctic ground squirrels.</title>
        <authorList>
            <person name="McKee H."/>
            <person name="Mullen L."/>
            <person name="Drown D.M."/>
            <person name="Duddleston K.N."/>
        </authorList>
    </citation>
    <scope>NUCLEOTIDE SEQUENCE</scope>
    <source>
        <strain evidence="4">AR004</strain>
    </source>
</reference>
<feature type="region of interest" description="Disordered" evidence="1">
    <location>
        <begin position="265"/>
        <end position="346"/>
    </location>
</feature>
<keyword evidence="2" id="KW-0812">Transmembrane</keyword>
<evidence type="ECO:0000259" key="3">
    <source>
        <dbReference type="PROSITE" id="PS51746"/>
    </source>
</evidence>
<dbReference type="AlphaFoldDB" id="A0AAU8N502"/>
<feature type="compositionally biased region" description="Pro residues" evidence="1">
    <location>
        <begin position="470"/>
        <end position="479"/>
    </location>
</feature>
<gene>
    <name evidence="4" type="ORF">ABXS69_00640</name>
</gene>
<dbReference type="SMART" id="SM00332">
    <property type="entry name" value="PP2Cc"/>
    <property type="match status" value="1"/>
</dbReference>
<feature type="compositionally biased region" description="Acidic residues" evidence="1">
    <location>
        <begin position="278"/>
        <end position="288"/>
    </location>
</feature>
<dbReference type="CDD" id="cd00143">
    <property type="entry name" value="PP2Cc"/>
    <property type="match status" value="1"/>
</dbReference>
<dbReference type="GO" id="GO:0004722">
    <property type="term" value="F:protein serine/threonine phosphatase activity"/>
    <property type="evidence" value="ECO:0007669"/>
    <property type="project" value="InterPro"/>
</dbReference>
<sequence>MTISLRYAARSDIGLVRQSNQDSAYAGPHLCVLCDGMGGPAGGDIASAVAIEHLAPLDADSHQAGELLSLLRSAVQDAHAELIDRSASDPELSGLGTTCVGLMRSGNKLAMVHVGDSRAYLLRDGEFTQVTTDHTFVEYLVESGRLTREQARRHPQRSVLLRVLGDTEGDVQLDESIREAVPGDRWLLCSDGLCGPVTAETIGEVLTSIPEPGMAADQLIDLALRAGGPDNVTVVIVDIVDDDESPQSDAQVVGSAANRRALAAAARAKSAGTPADAEPGDEEEDDEGAGSAAGPAPGSADTPAAKAAALVAGLDPEAGKEASRSERELVAEEAAKQAERAETQRRRGRRSLVASLVLLVALAAALGLGYMWTQRQYYVTTALANGQERIAIYQGIPQSVGPVRLSHVVETYDAPPVDALTAEMRTRLTDTVAKGSLEEARAYVTQTVTAATVLPATPTTTSGAATPAPSATPPTPPAPSATAQG</sequence>
<feature type="domain" description="PPM-type phosphatase" evidence="3">
    <location>
        <begin position="6"/>
        <end position="239"/>
    </location>
</feature>
<dbReference type="PROSITE" id="PS51746">
    <property type="entry name" value="PPM_2"/>
    <property type="match status" value="1"/>
</dbReference>
<feature type="compositionally biased region" description="Low complexity" evidence="1">
    <location>
        <begin position="265"/>
        <end position="277"/>
    </location>
</feature>
<accession>A0AAU8N502</accession>
<dbReference type="InterPro" id="IPR001932">
    <property type="entry name" value="PPM-type_phosphatase-like_dom"/>
</dbReference>
<dbReference type="InterPro" id="IPR015655">
    <property type="entry name" value="PP2C"/>
</dbReference>
<evidence type="ECO:0000256" key="2">
    <source>
        <dbReference type="SAM" id="Phobius"/>
    </source>
</evidence>
<feature type="compositionally biased region" description="Basic and acidic residues" evidence="1">
    <location>
        <begin position="317"/>
        <end position="345"/>
    </location>
</feature>
<feature type="region of interest" description="Disordered" evidence="1">
    <location>
        <begin position="455"/>
        <end position="485"/>
    </location>
</feature>